<dbReference type="SMART" id="SM00528">
    <property type="entry name" value="HNS"/>
    <property type="match status" value="1"/>
</dbReference>
<evidence type="ECO:0000313" key="2">
    <source>
        <dbReference type="EMBL" id="TIC87155.1"/>
    </source>
</evidence>
<comment type="caution">
    <text evidence="2">The sequence shown here is derived from an EMBL/GenBank/DDBJ whole genome shotgun (WGS) entry which is preliminary data.</text>
</comment>
<dbReference type="AlphaFoldDB" id="A0A4T0V7A1"/>
<dbReference type="SUPFAM" id="SSF81273">
    <property type="entry name" value="H-NS histone-like proteins"/>
    <property type="match status" value="1"/>
</dbReference>
<protein>
    <submittedName>
        <fullName evidence="2">H-NS histone family protein</fullName>
    </submittedName>
</protein>
<reference evidence="2 3" key="1">
    <citation type="submission" date="2019-04" db="EMBL/GenBank/DDBJ databases">
        <title>Crenobacter sp. nov.</title>
        <authorList>
            <person name="Shi S."/>
        </authorList>
    </citation>
    <scope>NUCLEOTIDE SEQUENCE [LARGE SCALE GENOMIC DNA]</scope>
    <source>
        <strain evidence="2 3">GY 70310</strain>
    </source>
</reference>
<accession>A0A4T0V7A1</accession>
<feature type="domain" description="DNA-binding protein H-NS-like C-terminal" evidence="1">
    <location>
        <begin position="60"/>
        <end position="105"/>
    </location>
</feature>
<dbReference type="EMBL" id="STGJ01000001">
    <property type="protein sequence ID" value="TIC87155.1"/>
    <property type="molecule type" value="Genomic_DNA"/>
</dbReference>
<organism evidence="2 3">
    <name type="scientific">Crenobacter intestini</name>
    <dbReference type="NCBI Taxonomy" id="2563443"/>
    <lineage>
        <taxon>Bacteria</taxon>
        <taxon>Pseudomonadati</taxon>
        <taxon>Pseudomonadota</taxon>
        <taxon>Betaproteobacteria</taxon>
        <taxon>Neisseriales</taxon>
        <taxon>Neisseriaceae</taxon>
        <taxon>Crenobacter</taxon>
    </lineage>
</organism>
<dbReference type="Pfam" id="PF00816">
    <property type="entry name" value="Histone_HNS"/>
    <property type="match status" value="1"/>
</dbReference>
<name>A0A4T0V7A1_9NEIS</name>
<dbReference type="GO" id="GO:0003677">
    <property type="term" value="F:DNA binding"/>
    <property type="evidence" value="ECO:0007669"/>
    <property type="project" value="InterPro"/>
</dbReference>
<dbReference type="Proteomes" id="UP000308891">
    <property type="component" value="Unassembled WGS sequence"/>
</dbReference>
<dbReference type="InterPro" id="IPR027444">
    <property type="entry name" value="H-NS_C_dom"/>
</dbReference>
<proteinExistence type="predicted"/>
<gene>
    <name evidence="2" type="ORF">E5K04_01690</name>
</gene>
<evidence type="ECO:0000313" key="3">
    <source>
        <dbReference type="Proteomes" id="UP000308891"/>
    </source>
</evidence>
<evidence type="ECO:0000259" key="1">
    <source>
        <dbReference type="SMART" id="SM00528"/>
    </source>
</evidence>
<dbReference type="OrthoDB" id="5297879at2"/>
<sequence>MGNKMIEKAGVDLSLLDLEELRALARDLGDEIARQQDEAEREARLQIRALAERCGLTAEDFAAAPDAPKYHSGTSPDFTWSGRGRKPEWVLRHLAAGGALDDLLIER</sequence>
<dbReference type="InterPro" id="IPR037150">
    <property type="entry name" value="H-NS_C_dom_sf"/>
</dbReference>
<dbReference type="Gene3D" id="4.10.430.10">
    <property type="entry name" value="Histone-like protein H-NS, C-terminal domain"/>
    <property type="match status" value="1"/>
</dbReference>
<keyword evidence="3" id="KW-1185">Reference proteome</keyword>